<feature type="transmembrane region" description="Helical" evidence="1">
    <location>
        <begin position="21"/>
        <end position="41"/>
    </location>
</feature>
<name>U6R9G3_9BACT</name>
<dbReference type="HOGENOM" id="CLU_163167_0_0_10"/>
<evidence type="ECO:0000313" key="3">
    <source>
        <dbReference type="Proteomes" id="UP000017831"/>
    </source>
</evidence>
<keyword evidence="3" id="KW-1185">Reference proteome</keyword>
<organism evidence="2 3">
    <name type="scientific">Phocaeicola massiliensis B84634 = Timone 84634 = DSM 17679 = JCM 13223</name>
    <dbReference type="NCBI Taxonomy" id="1121098"/>
    <lineage>
        <taxon>Bacteria</taxon>
        <taxon>Pseudomonadati</taxon>
        <taxon>Bacteroidota</taxon>
        <taxon>Bacteroidia</taxon>
        <taxon>Bacteroidales</taxon>
        <taxon>Bacteroidaceae</taxon>
        <taxon>Phocaeicola</taxon>
    </lineage>
</organism>
<sequence>MGRLIIFKRDNVMYLSKRTRLVFFIVCVSLLLVISVINFAYRPYIYENGIYDFYFADTFTNIWGVPIATCLGMALTQKLVYKEIYYSMAVCLGLICYEVIGLTFDYKDIIATFIGALLSYAINKMVIRYSC</sequence>
<feature type="transmembrane region" description="Helical" evidence="1">
    <location>
        <begin position="84"/>
        <end position="103"/>
    </location>
</feature>
<dbReference type="RefSeq" id="WP_005945068.1">
    <property type="nucleotide sequence ID" value="NZ_KB890319.1"/>
</dbReference>
<dbReference type="AlphaFoldDB" id="U6R9G3"/>
<feature type="transmembrane region" description="Helical" evidence="1">
    <location>
        <begin position="53"/>
        <end position="75"/>
    </location>
</feature>
<proteinExistence type="predicted"/>
<keyword evidence="1" id="KW-0472">Membrane</keyword>
<protein>
    <recommendedName>
        <fullName evidence="4">VanZ-like domain-containing protein</fullName>
    </recommendedName>
</protein>
<evidence type="ECO:0008006" key="4">
    <source>
        <dbReference type="Google" id="ProtNLM"/>
    </source>
</evidence>
<evidence type="ECO:0000256" key="1">
    <source>
        <dbReference type="SAM" id="Phobius"/>
    </source>
</evidence>
<keyword evidence="1" id="KW-1133">Transmembrane helix</keyword>
<evidence type="ECO:0000313" key="2">
    <source>
        <dbReference type="EMBL" id="EOA52341.1"/>
    </source>
</evidence>
<dbReference type="Proteomes" id="UP000017831">
    <property type="component" value="Unassembled WGS sequence"/>
</dbReference>
<gene>
    <name evidence="2" type="ORF">HMPREF1534_03767</name>
</gene>
<dbReference type="EMBL" id="AQHY01000040">
    <property type="protein sequence ID" value="EOA52341.1"/>
    <property type="molecule type" value="Genomic_DNA"/>
</dbReference>
<dbReference type="GeneID" id="60060356"/>
<dbReference type="PATRIC" id="fig|1121098.3.peg.3847"/>
<dbReference type="STRING" id="1121098.HMPREF1534_03767"/>
<comment type="caution">
    <text evidence="2">The sequence shown here is derived from an EMBL/GenBank/DDBJ whole genome shotgun (WGS) entry which is preliminary data.</text>
</comment>
<reference evidence="2 3" key="1">
    <citation type="submission" date="2013-04" db="EMBL/GenBank/DDBJ databases">
        <title>The Genome Sequence of Bacteroides massiliensis DSM 17679.</title>
        <authorList>
            <consortium name="The Broad Institute Genomics Platform"/>
            <person name="Earl A."/>
            <person name="Ward D."/>
            <person name="Feldgarden M."/>
            <person name="Gevers D."/>
            <person name="Martens E."/>
            <person name="Fenner L."/>
            <person name="Roux V."/>
            <person name="Mallet M.N."/>
            <person name="Raoult D."/>
            <person name="Walker B."/>
            <person name="Young S."/>
            <person name="Zeng Q."/>
            <person name="Gargeya S."/>
            <person name="Fitzgerald M."/>
            <person name="Haas B."/>
            <person name="Abouelleil A."/>
            <person name="Allen A.W."/>
            <person name="Alvarado L."/>
            <person name="Arachchi H.M."/>
            <person name="Berlin A.M."/>
            <person name="Chapman S.B."/>
            <person name="Gainer-Dewar J."/>
            <person name="Goldberg J."/>
            <person name="Griggs A."/>
            <person name="Gujja S."/>
            <person name="Hansen M."/>
            <person name="Howarth C."/>
            <person name="Imamovic A."/>
            <person name="Ireland A."/>
            <person name="Larimer J."/>
            <person name="McCowan C."/>
            <person name="Murphy C."/>
            <person name="Pearson M."/>
            <person name="Poon T.W."/>
            <person name="Priest M."/>
            <person name="Roberts A."/>
            <person name="Saif S."/>
            <person name="Shea T."/>
            <person name="Sisk P."/>
            <person name="Sykes S."/>
            <person name="Wortman J."/>
            <person name="Nusbaum C."/>
            <person name="Birren B."/>
        </authorList>
    </citation>
    <scope>NUCLEOTIDE SEQUENCE [LARGE SCALE GENOMIC DNA]</scope>
    <source>
        <strain evidence="3">B84634 / Timone 84634 / DSM 17679 / JCM 13223</strain>
    </source>
</reference>
<dbReference type="OrthoDB" id="1050370at2"/>
<accession>U6R9G3</accession>
<feature type="transmembrane region" description="Helical" evidence="1">
    <location>
        <begin position="109"/>
        <end position="127"/>
    </location>
</feature>
<keyword evidence="1" id="KW-0812">Transmembrane</keyword>